<dbReference type="Gene3D" id="3.40.605.10">
    <property type="entry name" value="Aldehyde Dehydrogenase, Chain A, domain 1"/>
    <property type="match status" value="1"/>
</dbReference>
<dbReference type="AlphaFoldDB" id="A0A4P2VBU3"/>
<comment type="similarity">
    <text evidence="1">Belongs to the aldehyde dehydrogenase family.</text>
</comment>
<evidence type="ECO:0000313" key="5">
    <source>
        <dbReference type="Proteomes" id="UP000509448"/>
    </source>
</evidence>
<organism evidence="4 5">
    <name type="scientific">Conexivisphaera calida</name>
    <dbReference type="NCBI Taxonomy" id="1874277"/>
    <lineage>
        <taxon>Archaea</taxon>
        <taxon>Nitrososphaerota</taxon>
        <taxon>Conexivisphaeria</taxon>
        <taxon>Conexivisphaerales</taxon>
        <taxon>Conexivisphaeraceae</taxon>
        <taxon>Conexivisphaera</taxon>
    </lineage>
</organism>
<dbReference type="EC" id="1.2.1.9" evidence="4"/>
<dbReference type="PANTHER" id="PTHR42991:SF1">
    <property type="entry name" value="ALDEHYDE DEHYDROGENASE"/>
    <property type="match status" value="1"/>
</dbReference>
<dbReference type="GO" id="GO:0008886">
    <property type="term" value="F:glyceraldehyde-3-phosphate dehydrogenase (NADP+) (non-phosphorylating) activity"/>
    <property type="evidence" value="ECO:0007669"/>
    <property type="project" value="UniProtKB-EC"/>
</dbReference>
<accession>A0A4P2VBU3</accession>
<evidence type="ECO:0000313" key="4">
    <source>
        <dbReference type="EMBL" id="BBE41571.1"/>
    </source>
</evidence>
<feature type="domain" description="Aldehyde dehydrogenase" evidence="3">
    <location>
        <begin position="11"/>
        <end position="450"/>
    </location>
</feature>
<dbReference type="GO" id="GO:0008911">
    <property type="term" value="F:lactaldehyde dehydrogenase (NAD+) activity"/>
    <property type="evidence" value="ECO:0007669"/>
    <property type="project" value="TreeGrafter"/>
</dbReference>
<protein>
    <submittedName>
        <fullName evidence="4">Non-phosphorylating glyceraldehyde-3-phosphate dehydrogenase (NADP)</fullName>
        <ecNumber evidence="4">1.2.1.9</ecNumber>
    </submittedName>
</protein>
<evidence type="ECO:0000256" key="1">
    <source>
        <dbReference type="ARBA" id="ARBA00009986"/>
    </source>
</evidence>
<dbReference type="Pfam" id="PF00171">
    <property type="entry name" value="Aldedh"/>
    <property type="match status" value="1"/>
</dbReference>
<reference evidence="4 5" key="1">
    <citation type="journal article" date="2019" name="ISME J.">
        <title>Isolation and characterization of a thermophilic sulfur- and iron-reducing thaumarchaeote from a terrestrial acidic hot spring.</title>
        <authorList>
            <person name="Kato S."/>
            <person name="Itoh T."/>
            <person name="Yuki M."/>
            <person name="Nagamori M."/>
            <person name="Ohnishi M."/>
            <person name="Uematsu K."/>
            <person name="Suzuki K."/>
            <person name="Takashina T."/>
            <person name="Ohkuma M."/>
        </authorList>
    </citation>
    <scope>NUCLEOTIDE SEQUENCE [LARGE SCALE GENOMIC DNA]</scope>
    <source>
        <strain evidence="4 5">NAS-02</strain>
    </source>
</reference>
<dbReference type="InterPro" id="IPR051020">
    <property type="entry name" value="ALDH-related_metabolic_enz"/>
</dbReference>
<dbReference type="InterPro" id="IPR016162">
    <property type="entry name" value="Ald_DH_N"/>
</dbReference>
<dbReference type="FunFam" id="3.40.309.10:FF:000010">
    <property type="entry name" value="Gamma-aminobutyraldehyde dehydrogenase"/>
    <property type="match status" value="1"/>
</dbReference>
<sequence length="455" mass="49222">MEEVSIDAKGDFIREAIERARGSFESFSGRSLAERARILLRAAEILEGRKEEAARILSGEGGKPIRDARVEVFRSISLLRIAAEEARFALEGRVHRVDAYEYPPGNEDRLVMEVREPVGVVGAILPYNFPFNSFAHKVAPNLAAGNTVVVKPASATPLSALYFGSILYEAGLPRGVLSVIPGSASVVGDEIIRNRDVAGITFTGSTSVGLEIASRAAKEGKRVMMEMGGSDPAIVFDDADVERAVSITVRARFEHAGQNCNSTKRILVQEGVYDEFVGSFVSRASKLVVGDSLDESTEVGPVISESSVRDMEQFVEDAVARGGRLLAGGRRREGPGFFFLPTVIGEVSADAKAMKEEVFGPVAPIYRFRTEEEAIEVANSTEYGLQSSIFTRDVGRALKLAKELEAGAVMINDTTRLRWDALPFGGVKRSGMGAREGVRTTIEAMTEPKLISITL</sequence>
<dbReference type="Proteomes" id="UP000509448">
    <property type="component" value="Chromosome"/>
</dbReference>
<dbReference type="Gene3D" id="3.40.309.10">
    <property type="entry name" value="Aldehyde Dehydrogenase, Chain A, domain 2"/>
    <property type="match status" value="1"/>
</dbReference>
<dbReference type="SUPFAM" id="SSF53720">
    <property type="entry name" value="ALDH-like"/>
    <property type="match status" value="1"/>
</dbReference>
<dbReference type="PANTHER" id="PTHR42991">
    <property type="entry name" value="ALDEHYDE DEHYDROGENASE"/>
    <property type="match status" value="1"/>
</dbReference>
<dbReference type="InterPro" id="IPR016163">
    <property type="entry name" value="Ald_DH_C"/>
</dbReference>
<evidence type="ECO:0000259" key="3">
    <source>
        <dbReference type="Pfam" id="PF00171"/>
    </source>
</evidence>
<proteinExistence type="inferred from homology"/>
<dbReference type="EMBL" id="AP018732">
    <property type="protein sequence ID" value="BBE41571.1"/>
    <property type="molecule type" value="Genomic_DNA"/>
</dbReference>
<dbReference type="KEGG" id="ccai:NAS2_0171"/>
<gene>
    <name evidence="4" type="ORF">NAS2_0171</name>
</gene>
<evidence type="ECO:0000256" key="2">
    <source>
        <dbReference type="ARBA" id="ARBA00023002"/>
    </source>
</evidence>
<name>A0A4P2VBU3_9ARCH</name>
<keyword evidence="5" id="KW-1185">Reference proteome</keyword>
<dbReference type="InterPro" id="IPR016161">
    <property type="entry name" value="Ald_DH/histidinol_DH"/>
</dbReference>
<keyword evidence="2 4" id="KW-0560">Oxidoreductase</keyword>
<dbReference type="InterPro" id="IPR015590">
    <property type="entry name" value="Aldehyde_DH_dom"/>
</dbReference>